<dbReference type="InterPro" id="IPR020579">
    <property type="entry name" value="Exonuc_VII_lsu_C"/>
</dbReference>
<dbReference type="Proteomes" id="UP000250028">
    <property type="component" value="Unassembled WGS sequence"/>
</dbReference>
<dbReference type="NCBIfam" id="TIGR00237">
    <property type="entry name" value="xseA"/>
    <property type="match status" value="1"/>
</dbReference>
<evidence type="ECO:0000256" key="4">
    <source>
        <dbReference type="ARBA" id="ARBA00022839"/>
    </source>
</evidence>
<comment type="catalytic activity">
    <reaction evidence="5 6">
        <text>Exonucleolytic cleavage in either 5'- to 3'- or 3'- to 5'-direction to yield nucleoside 5'-phosphates.</text>
        <dbReference type="EC" id="3.1.11.6"/>
    </reaction>
</comment>
<keyword evidence="3 5" id="KW-0378">Hydrolase</keyword>
<comment type="similarity">
    <text evidence="5 6">Belongs to the XseA family.</text>
</comment>
<proteinExistence type="inferred from homology"/>
<protein>
    <recommendedName>
        <fullName evidence="5">Exodeoxyribonuclease 7 large subunit</fullName>
        <ecNumber evidence="5">3.1.11.6</ecNumber>
    </recommendedName>
    <alternativeName>
        <fullName evidence="5">Exodeoxyribonuclease VII large subunit</fullName>
        <shortName evidence="5">Exonuclease VII large subunit</shortName>
    </alternativeName>
</protein>
<evidence type="ECO:0000313" key="9">
    <source>
        <dbReference type="EMBL" id="SSA33064.1"/>
    </source>
</evidence>
<evidence type="ECO:0000256" key="5">
    <source>
        <dbReference type="HAMAP-Rule" id="MF_00378"/>
    </source>
</evidence>
<organism evidence="9 10">
    <name type="scientific">Branchiibius hedensis</name>
    <dbReference type="NCBI Taxonomy" id="672460"/>
    <lineage>
        <taxon>Bacteria</taxon>
        <taxon>Bacillati</taxon>
        <taxon>Actinomycetota</taxon>
        <taxon>Actinomycetes</taxon>
        <taxon>Micrococcales</taxon>
        <taxon>Dermacoccaceae</taxon>
        <taxon>Branchiibius</taxon>
    </lineage>
</organism>
<evidence type="ECO:0000256" key="1">
    <source>
        <dbReference type="ARBA" id="ARBA00022490"/>
    </source>
</evidence>
<reference evidence="10" key="1">
    <citation type="submission" date="2016-10" db="EMBL/GenBank/DDBJ databases">
        <authorList>
            <person name="Varghese N."/>
            <person name="Submissions S."/>
        </authorList>
    </citation>
    <scope>NUCLEOTIDE SEQUENCE [LARGE SCALE GENOMIC DNA]</scope>
    <source>
        <strain evidence="10">DSM 22951</strain>
    </source>
</reference>
<dbReference type="Pfam" id="PF02601">
    <property type="entry name" value="Exonuc_VII_L"/>
    <property type="match status" value="1"/>
</dbReference>
<keyword evidence="1 5" id="KW-0963">Cytoplasm</keyword>
<dbReference type="InterPro" id="IPR003753">
    <property type="entry name" value="Exonuc_VII_L"/>
</dbReference>
<dbReference type="GO" id="GO:0005737">
    <property type="term" value="C:cytoplasm"/>
    <property type="evidence" value="ECO:0007669"/>
    <property type="project" value="UniProtKB-SubCell"/>
</dbReference>
<dbReference type="EMBL" id="UESZ01000001">
    <property type="protein sequence ID" value="SSA33064.1"/>
    <property type="molecule type" value="Genomic_DNA"/>
</dbReference>
<feature type="domain" description="Exonuclease VII large subunit C-terminal" evidence="7">
    <location>
        <begin position="135"/>
        <end position="347"/>
    </location>
</feature>
<evidence type="ECO:0000259" key="7">
    <source>
        <dbReference type="Pfam" id="PF02601"/>
    </source>
</evidence>
<keyword evidence="10" id="KW-1185">Reference proteome</keyword>
<sequence length="408" mass="44746">MASLPERALDTSAEQPWPVRVLSMKIEEYVAKMSPLWVEGQIVQLTRRPGSPTCYVTLRDPEVDMSLSATVHTNTLAAMGPNIAEGTRVVVHAKPTFWTKRGTLHLDVRTMRHVGVGELLARLEHLKQLLRSEGLFDASRKKPLPFLPRRVGLICGRSSAAEKDVVENALRRWPATRFEIRTVAVQGVGTVEQVSAALAELDAEPEVDVIVIARGGGSFEDLLPFSNEALLRAVAGARTPVVSAIGHDVDTPLLDYVADVRASTPTDAAALIVPSLAEQTALLAALRGRSGHLLRSRVAGERRQLRALTSRPIMAQPRTMVTTRRTSIVDLHERARRAASRRLERERTAITHQRTHLRALSPLQTLQRGYAVVRLADGSVVTAEDQVNKGDALTVTVAEGRFRATRTD</sequence>
<comment type="subcellular location">
    <subcellularLocation>
        <location evidence="5 6">Cytoplasm</location>
    </subcellularLocation>
</comment>
<dbReference type="GO" id="GO:0009318">
    <property type="term" value="C:exodeoxyribonuclease VII complex"/>
    <property type="evidence" value="ECO:0007669"/>
    <property type="project" value="UniProtKB-UniRule"/>
</dbReference>
<evidence type="ECO:0000259" key="8">
    <source>
        <dbReference type="Pfam" id="PF13742"/>
    </source>
</evidence>
<dbReference type="EC" id="3.1.11.6" evidence="5"/>
<dbReference type="PANTHER" id="PTHR30008">
    <property type="entry name" value="EXODEOXYRIBONUCLEASE 7 LARGE SUBUNIT"/>
    <property type="match status" value="1"/>
</dbReference>
<name>A0A2Y8ZMQ1_9MICO</name>
<comment type="subunit">
    <text evidence="5">Heterooligomer composed of large and small subunits.</text>
</comment>
<evidence type="ECO:0000313" key="10">
    <source>
        <dbReference type="Proteomes" id="UP000250028"/>
    </source>
</evidence>
<dbReference type="GO" id="GO:0008855">
    <property type="term" value="F:exodeoxyribonuclease VII activity"/>
    <property type="evidence" value="ECO:0007669"/>
    <property type="project" value="UniProtKB-UniRule"/>
</dbReference>
<comment type="function">
    <text evidence="5">Bidirectionally degrades single-stranded DNA into large acid-insoluble oligonucleotides, which are then degraded further into small acid-soluble oligonucleotides.</text>
</comment>
<evidence type="ECO:0000256" key="2">
    <source>
        <dbReference type="ARBA" id="ARBA00022722"/>
    </source>
</evidence>
<evidence type="ECO:0000256" key="6">
    <source>
        <dbReference type="RuleBase" id="RU004355"/>
    </source>
</evidence>
<evidence type="ECO:0000256" key="3">
    <source>
        <dbReference type="ARBA" id="ARBA00022801"/>
    </source>
</evidence>
<dbReference type="CDD" id="cd04489">
    <property type="entry name" value="ExoVII_LU_OBF"/>
    <property type="match status" value="1"/>
</dbReference>
<gene>
    <name evidence="5" type="primary">xseA</name>
    <name evidence="9" type="ORF">SAMN04489750_0335</name>
</gene>
<keyword evidence="2 5" id="KW-0540">Nuclease</keyword>
<dbReference type="GO" id="GO:0003676">
    <property type="term" value="F:nucleic acid binding"/>
    <property type="evidence" value="ECO:0007669"/>
    <property type="project" value="InterPro"/>
</dbReference>
<dbReference type="AlphaFoldDB" id="A0A2Y8ZMQ1"/>
<dbReference type="GO" id="GO:0006308">
    <property type="term" value="P:DNA catabolic process"/>
    <property type="evidence" value="ECO:0007669"/>
    <property type="project" value="UniProtKB-UniRule"/>
</dbReference>
<dbReference type="PANTHER" id="PTHR30008:SF0">
    <property type="entry name" value="EXODEOXYRIBONUCLEASE 7 LARGE SUBUNIT"/>
    <property type="match status" value="1"/>
</dbReference>
<keyword evidence="4 5" id="KW-0269">Exonuclease</keyword>
<dbReference type="InterPro" id="IPR025824">
    <property type="entry name" value="OB-fold_nuc-bd_dom"/>
</dbReference>
<dbReference type="HAMAP" id="MF_00378">
    <property type="entry name" value="Exonuc_7_L"/>
    <property type="match status" value="1"/>
</dbReference>
<accession>A0A2Y8ZMQ1</accession>
<dbReference type="OrthoDB" id="9802795at2"/>
<feature type="domain" description="OB-fold nucleic acid binding" evidence="8">
    <location>
        <begin position="18"/>
        <end position="112"/>
    </location>
</feature>
<dbReference type="RefSeq" id="WP_109683807.1">
    <property type="nucleotide sequence ID" value="NZ_QGDN01000001.1"/>
</dbReference>
<dbReference type="Pfam" id="PF13742">
    <property type="entry name" value="tRNA_anti_2"/>
    <property type="match status" value="1"/>
</dbReference>